<dbReference type="Pfam" id="PF07690">
    <property type="entry name" value="MFS_1"/>
    <property type="match status" value="1"/>
</dbReference>
<dbReference type="GeneID" id="93667081"/>
<evidence type="ECO:0000256" key="3">
    <source>
        <dbReference type="ARBA" id="ARBA00022692"/>
    </source>
</evidence>
<dbReference type="KEGG" id="rtc:APU90_00100"/>
<dbReference type="GO" id="GO:0022857">
    <property type="term" value="F:transmembrane transporter activity"/>
    <property type="evidence" value="ECO:0007669"/>
    <property type="project" value="InterPro"/>
</dbReference>
<keyword evidence="9" id="KW-1185">Reference proteome</keyword>
<evidence type="ECO:0000313" key="9">
    <source>
        <dbReference type="Proteomes" id="UP000052979"/>
    </source>
</evidence>
<evidence type="ECO:0000313" key="7">
    <source>
        <dbReference type="EMBL" id="KKM44504.1"/>
    </source>
</evidence>
<feature type="transmembrane region" description="Helical" evidence="6">
    <location>
        <begin position="90"/>
        <end position="123"/>
    </location>
</feature>
<dbReference type="PANTHER" id="PTHR23513">
    <property type="entry name" value="INTEGRAL MEMBRANE EFFLUX PROTEIN-RELATED"/>
    <property type="match status" value="1"/>
</dbReference>
<dbReference type="SUPFAM" id="SSF103473">
    <property type="entry name" value="MFS general substrate transporter"/>
    <property type="match status" value="1"/>
</dbReference>
<comment type="caution">
    <text evidence="7">The sequence shown here is derived from an EMBL/GenBank/DDBJ whole genome shotgun (WGS) entry which is preliminary data.</text>
</comment>
<dbReference type="AlphaFoldDB" id="A0A0C5BEF3"/>
<dbReference type="EMBL" id="PSWU01000007">
    <property type="protein sequence ID" value="PPI15351.1"/>
    <property type="molecule type" value="Genomic_DNA"/>
</dbReference>
<organism evidence="7 9">
    <name type="scientific">Rathayibacter toxicus</name>
    <dbReference type="NCBI Taxonomy" id="145458"/>
    <lineage>
        <taxon>Bacteria</taxon>
        <taxon>Bacillati</taxon>
        <taxon>Actinomycetota</taxon>
        <taxon>Actinomycetes</taxon>
        <taxon>Micrococcales</taxon>
        <taxon>Microbacteriaceae</taxon>
        <taxon>Rathayibacter</taxon>
    </lineage>
</organism>
<gene>
    <name evidence="8" type="ORF">C5C51_06160</name>
    <name evidence="7" type="ORF">VT73_08060</name>
</gene>
<dbReference type="eggNOG" id="COG2814">
    <property type="taxonomic scope" value="Bacteria"/>
</dbReference>
<proteinExistence type="predicted"/>
<feature type="transmembrane region" description="Helical" evidence="6">
    <location>
        <begin position="312"/>
        <end position="335"/>
    </location>
</feature>
<dbReference type="KEGG" id="rtx:TI83_06380"/>
<protein>
    <submittedName>
        <fullName evidence="8">MFS transporter</fullName>
    </submittedName>
</protein>
<feature type="transmembrane region" description="Helical" evidence="6">
    <location>
        <begin position="288"/>
        <end position="306"/>
    </location>
</feature>
<evidence type="ECO:0000256" key="5">
    <source>
        <dbReference type="ARBA" id="ARBA00023136"/>
    </source>
</evidence>
<dbReference type="RefSeq" id="WP_027691355.1">
    <property type="nucleotide sequence ID" value="NZ_CP010848.1"/>
</dbReference>
<feature type="transmembrane region" description="Helical" evidence="6">
    <location>
        <begin position="258"/>
        <end position="276"/>
    </location>
</feature>
<sequence length="414" mass="43724">MSVTGELSNWRPTFNRFWASHSLSQILAQTIAVTTPLIAISALSVPSAQVGLVTAVQFTPVFVVTPLVAARIDSMPRLPVMRAAHWGRGVLYLAAAVLFLTGLLSLPVLLGIVLLAGICTAAFDVATQTFIPNLVPRDDLVAANSRIQGSFSFAQIVGPALGGVMLTLGHAGYAFVLFGVGFAASGFLLRRVHVQERMFVTQDVFLRRFTEGYRIAFGHQVLRSLLINATWFNLFEQLMITTFLVYAVRYAGLTNGTVGIVVGAGASGAILGAAVSGRATRTGLRTRLILCSGLASISPSALIMVIDDRPWSIAYAIAAFFFYGMGIASYNVIAISLRQSVTPHADLGKVGATYRMFAYGAIAGGAALSGVLIGVAGEQGALATATLALIAGWIVMSCVLGYALTPKRIHEEAP</sequence>
<dbReference type="InterPro" id="IPR036259">
    <property type="entry name" value="MFS_trans_sf"/>
</dbReference>
<evidence type="ECO:0000313" key="8">
    <source>
        <dbReference type="EMBL" id="PPI15351.1"/>
    </source>
</evidence>
<keyword evidence="5 6" id="KW-0472">Membrane</keyword>
<evidence type="ECO:0000256" key="6">
    <source>
        <dbReference type="SAM" id="Phobius"/>
    </source>
</evidence>
<dbReference type="PATRIC" id="fig|145458.7.peg.1462"/>
<dbReference type="Gene3D" id="1.20.1250.20">
    <property type="entry name" value="MFS general substrate transporter like domains"/>
    <property type="match status" value="1"/>
</dbReference>
<dbReference type="InterPro" id="IPR011701">
    <property type="entry name" value="MFS"/>
</dbReference>
<feature type="transmembrane region" description="Helical" evidence="6">
    <location>
        <begin position="50"/>
        <end position="69"/>
    </location>
</feature>
<dbReference type="CDD" id="cd06173">
    <property type="entry name" value="MFS_MefA_like"/>
    <property type="match status" value="1"/>
</dbReference>
<evidence type="ECO:0000256" key="1">
    <source>
        <dbReference type="ARBA" id="ARBA00004651"/>
    </source>
</evidence>
<feature type="transmembrane region" description="Helical" evidence="6">
    <location>
        <begin position="26"/>
        <end position="44"/>
    </location>
</feature>
<evidence type="ECO:0000256" key="2">
    <source>
        <dbReference type="ARBA" id="ARBA00022475"/>
    </source>
</evidence>
<reference evidence="7 9" key="1">
    <citation type="submission" date="2015-04" db="EMBL/GenBank/DDBJ databases">
        <title>Draft genome sequence of Rathayibacter toxicus strain FH-142 (AKA 70134 or CS 32), a Western Australian isolate.</title>
        <authorList>
            <consortium name="Consortium for Microbial Forensics and Genomics (microFORGE)"/>
            <person name="Knight B.M."/>
            <person name="Roberts D.P."/>
            <person name="Lin D."/>
            <person name="Hari K."/>
            <person name="Fletcher J."/>
            <person name="Melcher U."/>
            <person name="Blagden T."/>
            <person name="Luster D.G."/>
            <person name="Sechler A.J."/>
            <person name="Schneider W.L."/>
            <person name="Winegar R.A."/>
        </authorList>
    </citation>
    <scope>NUCLEOTIDE SEQUENCE [LARGE SCALE GENOMIC DNA]</scope>
    <source>
        <strain evidence="7 9">FH142</strain>
    </source>
</reference>
<accession>A0A0C5BEF3</accession>
<dbReference type="STRING" id="145458.APU90_00100"/>
<dbReference type="OrthoDB" id="9815525at2"/>
<keyword evidence="2" id="KW-1003">Cell membrane</keyword>
<dbReference type="GO" id="GO:0005886">
    <property type="term" value="C:plasma membrane"/>
    <property type="evidence" value="ECO:0007669"/>
    <property type="project" value="UniProtKB-SubCell"/>
</dbReference>
<feature type="transmembrane region" description="Helical" evidence="6">
    <location>
        <begin position="382"/>
        <end position="404"/>
    </location>
</feature>
<feature type="transmembrane region" description="Helical" evidence="6">
    <location>
        <begin position="356"/>
        <end position="376"/>
    </location>
</feature>
<reference evidence="8 10" key="2">
    <citation type="submission" date="2018-02" db="EMBL/GenBank/DDBJ databases">
        <title>Bacteriophage NCPPB3778 and a type I-E CRISPR drive the evolution of the US Biological Select Agent, Rathayibacter toxicus.</title>
        <authorList>
            <person name="Davis E.W.II."/>
            <person name="Tabima J.F."/>
            <person name="Weisberg A.J."/>
            <person name="Lopes L.D."/>
            <person name="Wiseman M.S."/>
            <person name="Wiseman M.S."/>
            <person name="Pupko T."/>
            <person name="Belcher M.S."/>
            <person name="Sechler A.J."/>
            <person name="Tancos M.A."/>
            <person name="Schroeder B.K."/>
            <person name="Murray T.D."/>
            <person name="Luster D.G."/>
            <person name="Schneider W.L."/>
            <person name="Rogers E."/>
            <person name="Andreote F.D."/>
            <person name="Grunwald N.J."/>
            <person name="Putnam M.L."/>
            <person name="Chang J.H."/>
        </authorList>
    </citation>
    <scope>NUCLEOTIDE SEQUENCE [LARGE SCALE GENOMIC DNA]</scope>
    <source>
        <strain evidence="8 10">FH99</strain>
    </source>
</reference>
<comment type="subcellular location">
    <subcellularLocation>
        <location evidence="1">Cell membrane</location>
        <topology evidence="1">Multi-pass membrane protein</topology>
    </subcellularLocation>
</comment>
<dbReference type="PANTHER" id="PTHR23513:SF6">
    <property type="entry name" value="MAJOR FACILITATOR SUPERFAMILY ASSOCIATED DOMAIN-CONTAINING PROTEIN"/>
    <property type="match status" value="1"/>
</dbReference>
<dbReference type="Proteomes" id="UP000237966">
    <property type="component" value="Unassembled WGS sequence"/>
</dbReference>
<dbReference type="Proteomes" id="UP000052979">
    <property type="component" value="Unassembled WGS sequence"/>
</dbReference>
<dbReference type="EMBL" id="LBFI01000053">
    <property type="protein sequence ID" value="KKM44504.1"/>
    <property type="molecule type" value="Genomic_DNA"/>
</dbReference>
<evidence type="ECO:0000256" key="4">
    <source>
        <dbReference type="ARBA" id="ARBA00022989"/>
    </source>
</evidence>
<feature type="transmembrane region" description="Helical" evidence="6">
    <location>
        <begin position="225"/>
        <end position="246"/>
    </location>
</feature>
<keyword evidence="4 6" id="KW-1133">Transmembrane helix</keyword>
<feature type="transmembrane region" description="Helical" evidence="6">
    <location>
        <begin position="171"/>
        <end position="189"/>
    </location>
</feature>
<name>A0A0C5BEF3_9MICO</name>
<evidence type="ECO:0000313" key="10">
    <source>
        <dbReference type="Proteomes" id="UP000237966"/>
    </source>
</evidence>
<keyword evidence="3 6" id="KW-0812">Transmembrane</keyword>